<proteinExistence type="inferred from homology"/>
<evidence type="ECO:0000256" key="3">
    <source>
        <dbReference type="ARBA" id="ARBA00010441"/>
    </source>
</evidence>
<dbReference type="PANTHER" id="PTHR14269:SF61">
    <property type="entry name" value="CDP-DIACYLGLYCEROL--SERINE O-PHOSPHATIDYLTRANSFERASE"/>
    <property type="match status" value="1"/>
</dbReference>
<evidence type="ECO:0000256" key="2">
    <source>
        <dbReference type="ARBA" id="ARBA00004127"/>
    </source>
</evidence>
<comment type="subcellular location">
    <subcellularLocation>
        <location evidence="2">Endomembrane system</location>
        <topology evidence="2">Multi-pass membrane protein</topology>
    </subcellularLocation>
</comment>
<keyword evidence="8 16" id="KW-0812">Transmembrane</keyword>
<keyword evidence="18" id="KW-1185">Reference proteome</keyword>
<evidence type="ECO:0000256" key="5">
    <source>
        <dbReference type="ARBA" id="ARBA00017171"/>
    </source>
</evidence>
<comment type="similarity">
    <text evidence="3 15">Belongs to the CDP-alcohol phosphatidyltransferase class-I family.</text>
</comment>
<dbReference type="InterPro" id="IPR048254">
    <property type="entry name" value="CDP_ALCOHOL_P_TRANSF_CS"/>
</dbReference>
<reference evidence="17 18" key="1">
    <citation type="submission" date="2023-01" db="EMBL/GenBank/DDBJ databases">
        <title>Cultivation and genomic characterization of new, ubiquitous marine nitrite-oxidizing bacteria from the Nitrospirales.</title>
        <authorList>
            <person name="Mueller A.J."/>
            <person name="Daebeler A."/>
            <person name="Herbold C.W."/>
            <person name="Kirkegaard R.H."/>
            <person name="Daims H."/>
        </authorList>
    </citation>
    <scope>NUCLEOTIDE SEQUENCE [LARGE SCALE GENOMIC DNA]</scope>
    <source>
        <strain evidence="17 18">VA</strain>
    </source>
</reference>
<dbReference type="InterPro" id="IPR043130">
    <property type="entry name" value="CDP-OH_PTrfase_TM_dom"/>
</dbReference>
<dbReference type="GO" id="GO:0008654">
    <property type="term" value="P:phospholipid biosynthetic process"/>
    <property type="evidence" value="ECO:0007669"/>
    <property type="project" value="UniProtKB-KW"/>
</dbReference>
<organism evidence="17 18">
    <name type="scientific">Candidatus Nitrospira allomarina</name>
    <dbReference type="NCBI Taxonomy" id="3020900"/>
    <lineage>
        <taxon>Bacteria</taxon>
        <taxon>Pseudomonadati</taxon>
        <taxon>Nitrospirota</taxon>
        <taxon>Nitrospiria</taxon>
        <taxon>Nitrospirales</taxon>
        <taxon>Nitrospiraceae</taxon>
        <taxon>Nitrospira</taxon>
    </lineage>
</organism>
<evidence type="ECO:0000256" key="15">
    <source>
        <dbReference type="RuleBase" id="RU003750"/>
    </source>
</evidence>
<comment type="catalytic activity">
    <reaction evidence="1">
        <text>a CDP-1,2-diacyl-sn-glycerol + L-serine = a 1,2-diacyl-sn-glycero-3-phospho-L-serine + CMP + H(+)</text>
        <dbReference type="Rhea" id="RHEA:16913"/>
        <dbReference type="ChEBI" id="CHEBI:15378"/>
        <dbReference type="ChEBI" id="CHEBI:33384"/>
        <dbReference type="ChEBI" id="CHEBI:57262"/>
        <dbReference type="ChEBI" id="CHEBI:58332"/>
        <dbReference type="ChEBI" id="CHEBI:60377"/>
        <dbReference type="EC" id="2.7.8.8"/>
    </reaction>
</comment>
<keyword evidence="10" id="KW-0443">Lipid metabolism</keyword>
<evidence type="ECO:0000256" key="8">
    <source>
        <dbReference type="ARBA" id="ARBA00022692"/>
    </source>
</evidence>
<gene>
    <name evidence="17" type="primary">pssA</name>
    <name evidence="17" type="ORF">PP769_08925</name>
</gene>
<feature type="transmembrane region" description="Helical" evidence="16">
    <location>
        <begin position="128"/>
        <end position="148"/>
    </location>
</feature>
<dbReference type="GO" id="GO:0012505">
    <property type="term" value="C:endomembrane system"/>
    <property type="evidence" value="ECO:0007669"/>
    <property type="project" value="UniProtKB-SubCell"/>
</dbReference>
<name>A0AA96GLP4_9BACT</name>
<keyword evidence="11 16" id="KW-0472">Membrane</keyword>
<evidence type="ECO:0000256" key="16">
    <source>
        <dbReference type="SAM" id="Phobius"/>
    </source>
</evidence>
<keyword evidence="13" id="KW-1208">Phospholipid metabolism</keyword>
<evidence type="ECO:0000313" key="18">
    <source>
        <dbReference type="Proteomes" id="UP001302719"/>
    </source>
</evidence>
<dbReference type="EC" id="2.7.8.8" evidence="4"/>
<dbReference type="GO" id="GO:0016020">
    <property type="term" value="C:membrane"/>
    <property type="evidence" value="ECO:0007669"/>
    <property type="project" value="InterPro"/>
</dbReference>
<evidence type="ECO:0000256" key="11">
    <source>
        <dbReference type="ARBA" id="ARBA00023136"/>
    </source>
</evidence>
<keyword evidence="12" id="KW-0594">Phospholipid biosynthesis</keyword>
<dbReference type="NCBIfam" id="TIGR00473">
    <property type="entry name" value="pssA"/>
    <property type="match status" value="1"/>
</dbReference>
<dbReference type="PANTHER" id="PTHR14269">
    <property type="entry name" value="CDP-DIACYLGLYCEROL--GLYCEROL-3-PHOSPHATE 3-PHOSPHATIDYLTRANSFERASE-RELATED"/>
    <property type="match status" value="1"/>
</dbReference>
<dbReference type="InterPro" id="IPR000462">
    <property type="entry name" value="CDP-OH_P_trans"/>
</dbReference>
<protein>
    <recommendedName>
        <fullName evidence="5">CDP-diacylglycerol--serine O-phosphatidyltransferase</fullName>
        <ecNumber evidence="4">2.7.8.8</ecNumber>
    </recommendedName>
    <alternativeName>
        <fullName evidence="14">Phosphatidylserine synthase</fullName>
    </alternativeName>
</protein>
<keyword evidence="6" id="KW-0444">Lipid biosynthesis</keyword>
<evidence type="ECO:0000256" key="9">
    <source>
        <dbReference type="ARBA" id="ARBA00022989"/>
    </source>
</evidence>
<dbReference type="GO" id="GO:0003882">
    <property type="term" value="F:CDP-diacylglycerol-serine O-phosphatidyltransferase activity"/>
    <property type="evidence" value="ECO:0007669"/>
    <property type="project" value="UniProtKB-EC"/>
</dbReference>
<feature type="transmembrane region" description="Helical" evidence="16">
    <location>
        <begin position="74"/>
        <end position="92"/>
    </location>
</feature>
<evidence type="ECO:0000256" key="10">
    <source>
        <dbReference type="ARBA" id="ARBA00023098"/>
    </source>
</evidence>
<evidence type="ECO:0000256" key="1">
    <source>
        <dbReference type="ARBA" id="ARBA00000287"/>
    </source>
</evidence>
<accession>A0AA96GLP4</accession>
<dbReference type="InterPro" id="IPR050324">
    <property type="entry name" value="CDP-alcohol_PTase-I"/>
</dbReference>
<evidence type="ECO:0000313" key="17">
    <source>
        <dbReference type="EMBL" id="WNM59861.1"/>
    </source>
</evidence>
<evidence type="ECO:0000256" key="4">
    <source>
        <dbReference type="ARBA" id="ARBA00013174"/>
    </source>
</evidence>
<dbReference type="RefSeq" id="WP_312646738.1">
    <property type="nucleotide sequence ID" value="NZ_CP116967.1"/>
</dbReference>
<feature type="transmembrane region" description="Helical" evidence="16">
    <location>
        <begin position="98"/>
        <end position="116"/>
    </location>
</feature>
<evidence type="ECO:0000256" key="12">
    <source>
        <dbReference type="ARBA" id="ARBA00023209"/>
    </source>
</evidence>
<dbReference type="KEGG" id="nall:PP769_08925"/>
<evidence type="ECO:0000256" key="13">
    <source>
        <dbReference type="ARBA" id="ARBA00023264"/>
    </source>
</evidence>
<feature type="transmembrane region" description="Helical" evidence="16">
    <location>
        <begin position="198"/>
        <end position="226"/>
    </location>
</feature>
<feature type="transmembrane region" description="Helical" evidence="16">
    <location>
        <begin position="160"/>
        <end position="177"/>
    </location>
</feature>
<evidence type="ECO:0000256" key="7">
    <source>
        <dbReference type="ARBA" id="ARBA00022679"/>
    </source>
</evidence>
<keyword evidence="7 15" id="KW-0808">Transferase</keyword>
<dbReference type="Gene3D" id="1.20.120.1760">
    <property type="match status" value="1"/>
</dbReference>
<dbReference type="Pfam" id="PF01066">
    <property type="entry name" value="CDP-OH_P_transf"/>
    <property type="match status" value="1"/>
</dbReference>
<dbReference type="EMBL" id="CP116967">
    <property type="protein sequence ID" value="WNM59861.1"/>
    <property type="molecule type" value="Genomic_DNA"/>
</dbReference>
<dbReference type="Proteomes" id="UP001302719">
    <property type="component" value="Chromosome"/>
</dbReference>
<dbReference type="InterPro" id="IPR004533">
    <property type="entry name" value="CDP-diaglyc--ser_O-PTrfase"/>
</dbReference>
<dbReference type="AlphaFoldDB" id="A0AA96GLP4"/>
<feature type="transmembrane region" description="Helical" evidence="16">
    <location>
        <begin position="12"/>
        <end position="31"/>
    </location>
</feature>
<keyword evidence="9 16" id="KW-1133">Transmembrane helix</keyword>
<dbReference type="PROSITE" id="PS00379">
    <property type="entry name" value="CDP_ALCOHOL_P_TRANSF"/>
    <property type="match status" value="1"/>
</dbReference>
<evidence type="ECO:0000256" key="14">
    <source>
        <dbReference type="ARBA" id="ARBA00032361"/>
    </source>
</evidence>
<feature type="transmembrane region" description="Helical" evidence="16">
    <location>
        <begin position="37"/>
        <end position="53"/>
    </location>
</feature>
<sequence>MKQPKKRRVVYLIPNLLTTGNLFSGLASILFVFGGDYGSAAIAILVAIVFDVLDGTSARLMKSTSDFGLQYDSLADVVAFGVAPGLLMYSWALSGPKMLGAAVMFAFVACGALRLARHNVLATTGGDGKPFTGLPIPGAAGVMATLVIFDQHVAPLGEKVKPILGIILTLVLAFLMVSTFRYRSLKELKTQEHHHFNYLVYAVLILMAVLAYPQAMLFVVFAAYALSGVLEQGWKLVAGMMGKKPGEEIRPDGLHK</sequence>
<evidence type="ECO:0000256" key="6">
    <source>
        <dbReference type="ARBA" id="ARBA00022516"/>
    </source>
</evidence>